<dbReference type="AlphaFoldDB" id="A0A250WUD8"/>
<evidence type="ECO:0000259" key="5">
    <source>
        <dbReference type="Pfam" id="PF09743"/>
    </source>
</evidence>
<gene>
    <name evidence="8" type="ORF">CEUSTIGMA_g1886.t1</name>
</gene>
<dbReference type="OrthoDB" id="10258297at2759"/>
<evidence type="ECO:0000256" key="1">
    <source>
        <dbReference type="ARBA" id="ARBA00010789"/>
    </source>
</evidence>
<dbReference type="InterPro" id="IPR056579">
    <property type="entry name" value="Ufl1_N"/>
</dbReference>
<dbReference type="InterPro" id="IPR056580">
    <property type="entry name" value="Ufl1_dom"/>
</dbReference>
<dbReference type="Pfam" id="PF23659">
    <property type="entry name" value="UFL1"/>
    <property type="match status" value="1"/>
</dbReference>
<dbReference type="GO" id="GO:0061666">
    <property type="term" value="F:UFM1 ligase activity"/>
    <property type="evidence" value="ECO:0007669"/>
    <property type="project" value="InterPro"/>
</dbReference>
<protein>
    <recommendedName>
        <fullName evidence="10">E3 UFM1-protein ligase 1 homolog</fullName>
    </recommendedName>
</protein>
<dbReference type="Pfam" id="PF09743">
    <property type="entry name" value="E3_UFM1_ligase"/>
    <property type="match status" value="1"/>
</dbReference>
<keyword evidence="2" id="KW-0808">Transferase</keyword>
<evidence type="ECO:0000256" key="4">
    <source>
        <dbReference type="SAM" id="MobiDB-lite"/>
    </source>
</evidence>
<dbReference type="Proteomes" id="UP000232323">
    <property type="component" value="Unassembled WGS sequence"/>
</dbReference>
<dbReference type="GO" id="GO:0032434">
    <property type="term" value="P:regulation of proteasomal ubiquitin-dependent protein catabolic process"/>
    <property type="evidence" value="ECO:0007669"/>
    <property type="project" value="TreeGrafter"/>
</dbReference>
<evidence type="ECO:0000313" key="8">
    <source>
        <dbReference type="EMBL" id="GAX74437.1"/>
    </source>
</evidence>
<evidence type="ECO:0000256" key="3">
    <source>
        <dbReference type="ARBA" id="ARBA00022786"/>
    </source>
</evidence>
<feature type="domain" description="E3 UFM1-protein ligase 1-like N-terminal" evidence="5">
    <location>
        <begin position="5"/>
        <end position="283"/>
    </location>
</feature>
<dbReference type="STRING" id="1157962.A0A250WUD8"/>
<comment type="similarity">
    <text evidence="1">Belongs to the UFL1 family.</text>
</comment>
<dbReference type="Pfam" id="PF25041">
    <property type="entry name" value="UFL1_C"/>
    <property type="match status" value="1"/>
</dbReference>
<dbReference type="InterPro" id="IPR018611">
    <property type="entry name" value="Ufl1"/>
</dbReference>
<feature type="domain" description="E3 UFM1-protein ligase 1-like" evidence="6">
    <location>
        <begin position="616"/>
        <end position="769"/>
    </location>
</feature>
<feature type="compositionally biased region" description="Gly residues" evidence="4">
    <location>
        <begin position="501"/>
        <end position="511"/>
    </location>
</feature>
<feature type="region of interest" description="Disordered" evidence="4">
    <location>
        <begin position="684"/>
        <end position="703"/>
    </location>
</feature>
<evidence type="ECO:0008006" key="10">
    <source>
        <dbReference type="Google" id="ProtNLM"/>
    </source>
</evidence>
<proteinExistence type="inferred from homology"/>
<dbReference type="GO" id="GO:1990592">
    <property type="term" value="P:protein K69-linked ufmylation"/>
    <property type="evidence" value="ECO:0007669"/>
    <property type="project" value="TreeGrafter"/>
</dbReference>
<name>A0A250WUD8_9CHLO</name>
<dbReference type="PANTHER" id="PTHR31057:SF0">
    <property type="entry name" value="E3 UFM1-PROTEIN LIGASE 1"/>
    <property type="match status" value="1"/>
</dbReference>
<evidence type="ECO:0000313" key="9">
    <source>
        <dbReference type="Proteomes" id="UP000232323"/>
    </source>
</evidence>
<feature type="compositionally biased region" description="Polar residues" evidence="4">
    <location>
        <begin position="445"/>
        <end position="459"/>
    </location>
</feature>
<comment type="caution">
    <text evidence="8">The sequence shown here is derived from an EMBL/GenBank/DDBJ whole genome shotgun (WGS) entry which is preliminary data.</text>
</comment>
<dbReference type="EMBL" id="BEGY01000007">
    <property type="protein sequence ID" value="GAX74437.1"/>
    <property type="molecule type" value="Genomic_DNA"/>
</dbReference>
<keyword evidence="3" id="KW-0833">Ubl conjugation pathway</keyword>
<feature type="region of interest" description="Disordered" evidence="4">
    <location>
        <begin position="428"/>
        <end position="515"/>
    </location>
</feature>
<dbReference type="GO" id="GO:0034976">
    <property type="term" value="P:response to endoplasmic reticulum stress"/>
    <property type="evidence" value="ECO:0007669"/>
    <property type="project" value="TreeGrafter"/>
</dbReference>
<reference evidence="8 9" key="1">
    <citation type="submission" date="2017-08" db="EMBL/GenBank/DDBJ databases">
        <title>Acidophilic green algal genome provides insights into adaptation to an acidic environment.</title>
        <authorList>
            <person name="Hirooka S."/>
            <person name="Hirose Y."/>
            <person name="Kanesaki Y."/>
            <person name="Higuchi S."/>
            <person name="Fujiwara T."/>
            <person name="Onuma R."/>
            <person name="Era A."/>
            <person name="Ohbayashi R."/>
            <person name="Uzuka A."/>
            <person name="Nozaki H."/>
            <person name="Yoshikawa H."/>
            <person name="Miyagishima S.Y."/>
        </authorList>
    </citation>
    <scope>NUCLEOTIDE SEQUENCE [LARGE SCALE GENOMIC DNA]</scope>
    <source>
        <strain evidence="8 9">NIES-2499</strain>
    </source>
</reference>
<dbReference type="PANTHER" id="PTHR31057">
    <property type="entry name" value="E3 UFM1-PROTEIN LIGASE 1"/>
    <property type="match status" value="1"/>
</dbReference>
<organism evidence="8 9">
    <name type="scientific">Chlamydomonas eustigma</name>
    <dbReference type="NCBI Taxonomy" id="1157962"/>
    <lineage>
        <taxon>Eukaryota</taxon>
        <taxon>Viridiplantae</taxon>
        <taxon>Chlorophyta</taxon>
        <taxon>core chlorophytes</taxon>
        <taxon>Chlorophyceae</taxon>
        <taxon>CS clade</taxon>
        <taxon>Chlamydomonadales</taxon>
        <taxon>Chlamydomonadaceae</taxon>
        <taxon>Chlamydomonas</taxon>
    </lineage>
</organism>
<dbReference type="InterPro" id="IPR056761">
    <property type="entry name" value="Ufl1-like_C"/>
</dbReference>
<evidence type="ECO:0000259" key="7">
    <source>
        <dbReference type="Pfam" id="PF25041"/>
    </source>
</evidence>
<accession>A0A250WUD8</accession>
<dbReference type="Pfam" id="PF25870">
    <property type="entry name" value="WHD_UFL1_5th"/>
    <property type="match status" value="1"/>
</dbReference>
<keyword evidence="9" id="KW-1185">Reference proteome</keyword>
<feature type="domain" description="E3 UFM1-protein ligase-like C-terminal" evidence="7">
    <location>
        <begin position="805"/>
        <end position="880"/>
    </location>
</feature>
<evidence type="ECO:0000259" key="6">
    <source>
        <dbReference type="Pfam" id="PF23659"/>
    </source>
</evidence>
<evidence type="ECO:0000256" key="2">
    <source>
        <dbReference type="ARBA" id="ARBA00022679"/>
    </source>
</evidence>
<sequence length="912" mass="94874">MELSIEQLLSALQTTQKAKSTIRLSERNIVELVIKLKQLGILGDDLLHTMNGREYVTTARLRKEVEIALSRSGGRLPLVELPTMIGVDLVHCERQAKHLVEESSGGIMEAQGELLTQQYFDSLAAEVDEMLQEAGVVTMADLALQYNLGAELLAAAVGRRVGSAIRGKLEGGLIYTPAYIRSIKSRLRGALRGCTSPQALPALVKLLGLEGPLLSGPVLHGLVLELVSEGSIKGMLKGGAGSWAPAVHAEVQQGAVKAFYHQNGWIGYETVRKLGIPNDRAFLAASFPDGLPLETAFVSLNLLSQVEAACEDVSNSGQWTDVMTLLPPDLSGHDVEALMSRLPAGIIVQDPKSVKMEVGAVMKALSAQLTGRGALPPAEPLEISSGSKEGSGRKVLLLAGSCLVPSDLVANLMAVAVSEARVAADRAVKEKGKKHSGSKLDPLDSASTSADVPSTTRSSDPAGKQLSSGMRGGGKAEEHDDDNWGTGPTAGKKGKKVGNSGNKGGKGGKGGTTSNSAAAVSSAAQALESVKANAGVSVSRLVELVLKAYPDMEGAGSADRDAETLSLSEAALGQGGALPAVLAALLQPSCVEAYKSGLEAALTAGAEAQRARREVLGDQMAAALSRLSLYCRGAQALEEDSQEGAEVTSSTTSTHSAVLRHIGKTVGVECVDLMYKWVRETYSPGDDAGEEQEEAQQRLDGAAAAAAGGSSSQLLPPLSAVQKQHILRAAPADVAAALIAAVEAVASSSDTRSMVSGVEKAAADAGLRLPTSIFTVLSTAGSGKKQHVDKKAVEAAKMEAASSVEAVRERLVSSLAAESDSASVLALAVPLMFIRATGQAVMLPGKAMAGVLKWLRGKLPDEELDLIEKFHADVVEKLKGGLVPDDMVQVTYKIKKLAGMQLISSSEMKDSS</sequence>
<dbReference type="GO" id="GO:0005789">
    <property type="term" value="C:endoplasmic reticulum membrane"/>
    <property type="evidence" value="ECO:0007669"/>
    <property type="project" value="TreeGrafter"/>
</dbReference>